<protein>
    <submittedName>
        <fullName evidence="2">Uncharacterized protein</fullName>
    </submittedName>
</protein>
<dbReference type="AlphaFoldDB" id="A0A4Y7PT05"/>
<keyword evidence="3" id="KW-1185">Reference proteome</keyword>
<feature type="transmembrane region" description="Helical" evidence="1">
    <location>
        <begin position="53"/>
        <end position="79"/>
    </location>
</feature>
<name>A0A4Y7PT05_9AGAM</name>
<reference evidence="2 3" key="1">
    <citation type="submission" date="2018-06" db="EMBL/GenBank/DDBJ databases">
        <title>A transcriptomic atlas of mushroom development highlights an independent origin of complex multicellularity.</title>
        <authorList>
            <consortium name="DOE Joint Genome Institute"/>
            <person name="Krizsan K."/>
            <person name="Almasi E."/>
            <person name="Merenyi Z."/>
            <person name="Sahu N."/>
            <person name="Viragh M."/>
            <person name="Koszo T."/>
            <person name="Mondo S."/>
            <person name="Kiss B."/>
            <person name="Balint B."/>
            <person name="Kues U."/>
            <person name="Barry K."/>
            <person name="Hegedus J.C."/>
            <person name="Henrissat B."/>
            <person name="Johnson J."/>
            <person name="Lipzen A."/>
            <person name="Ohm R."/>
            <person name="Nagy I."/>
            <person name="Pangilinan J."/>
            <person name="Yan J."/>
            <person name="Xiong Y."/>
            <person name="Grigoriev I.V."/>
            <person name="Hibbett D.S."/>
            <person name="Nagy L.G."/>
        </authorList>
    </citation>
    <scope>NUCLEOTIDE SEQUENCE [LARGE SCALE GENOMIC DNA]</scope>
    <source>
        <strain evidence="2 3">SZMC22713</strain>
    </source>
</reference>
<evidence type="ECO:0000256" key="1">
    <source>
        <dbReference type="SAM" id="Phobius"/>
    </source>
</evidence>
<feature type="transmembrane region" description="Helical" evidence="1">
    <location>
        <begin position="91"/>
        <end position="112"/>
    </location>
</feature>
<dbReference type="VEuPathDB" id="FungiDB:BD410DRAFT_793488"/>
<sequence length="123" mass="13731">MAHVTFVSRFYWLGLYEDEGNAYRMSWLFEFDYYHPIAYGSSPLSTSLSLNKICVGVPIIGLTLTFIVILVAMSVALIYHKSTVEALGRLVAFFCGWGIAVGAWIILAFGLLDPVGRALSRRF</sequence>
<dbReference type="EMBL" id="ML170211">
    <property type="protein sequence ID" value="TDL18186.1"/>
    <property type="molecule type" value="Genomic_DNA"/>
</dbReference>
<accession>A0A4Y7PT05</accession>
<evidence type="ECO:0000313" key="2">
    <source>
        <dbReference type="EMBL" id="TDL18186.1"/>
    </source>
</evidence>
<organism evidence="2 3">
    <name type="scientific">Rickenella mellea</name>
    <dbReference type="NCBI Taxonomy" id="50990"/>
    <lineage>
        <taxon>Eukaryota</taxon>
        <taxon>Fungi</taxon>
        <taxon>Dikarya</taxon>
        <taxon>Basidiomycota</taxon>
        <taxon>Agaricomycotina</taxon>
        <taxon>Agaricomycetes</taxon>
        <taxon>Hymenochaetales</taxon>
        <taxon>Rickenellaceae</taxon>
        <taxon>Rickenella</taxon>
    </lineage>
</organism>
<keyword evidence="1" id="KW-1133">Transmembrane helix</keyword>
<proteinExistence type="predicted"/>
<evidence type="ECO:0000313" key="3">
    <source>
        <dbReference type="Proteomes" id="UP000294933"/>
    </source>
</evidence>
<keyword evidence="1" id="KW-0472">Membrane</keyword>
<dbReference type="Proteomes" id="UP000294933">
    <property type="component" value="Unassembled WGS sequence"/>
</dbReference>
<keyword evidence="1" id="KW-0812">Transmembrane</keyword>
<gene>
    <name evidence="2" type="ORF">BD410DRAFT_793488</name>
</gene>